<protein>
    <submittedName>
        <fullName evidence="1">Uncharacterized protein</fullName>
    </submittedName>
</protein>
<dbReference type="SUPFAM" id="SSF88659">
    <property type="entry name" value="Sigma3 and sigma4 domains of RNA polymerase sigma factors"/>
    <property type="match status" value="1"/>
</dbReference>
<dbReference type="STRING" id="582672.SAMN05216360_11724"/>
<dbReference type="InterPro" id="IPR013324">
    <property type="entry name" value="RNA_pol_sigma_r3/r4-like"/>
</dbReference>
<dbReference type="Proteomes" id="UP000198704">
    <property type="component" value="Unassembled WGS sequence"/>
</dbReference>
<dbReference type="AlphaFoldDB" id="A0A1H0HUW5"/>
<gene>
    <name evidence="1" type="ORF">SAMN05216360_11724</name>
</gene>
<dbReference type="Gene3D" id="1.10.10.10">
    <property type="entry name" value="Winged helix-like DNA-binding domain superfamily/Winged helix DNA-binding domain"/>
    <property type="match status" value="1"/>
</dbReference>
<evidence type="ECO:0000313" key="2">
    <source>
        <dbReference type="Proteomes" id="UP000198704"/>
    </source>
</evidence>
<keyword evidence="2" id="KW-1185">Reference proteome</keyword>
<dbReference type="OrthoDB" id="7985618at2"/>
<evidence type="ECO:0000313" key="1">
    <source>
        <dbReference type="EMBL" id="SDO22884.1"/>
    </source>
</evidence>
<accession>A0A1H0HUW5</accession>
<sequence>MNASIGASQERLREKWKAIVDENGLPGEDPRQIVAACRQLSSNGDARLCGVLVQHLAARADRIVHAMYGYRQRNDSDDPVAQVVEDMIDDILDLQSADGAGFEKSFKGKLRYRLIDKIRRRNVRQNIEQPVPCDAANQPIEPPDGSSLGPEDHAVIATVLGQLPEKHRLAYQLHEAGFTYSSKTGASIASMLKITPKTAEDWVDRATQRIMQELGRQS</sequence>
<name>A0A1H0HUW5_9HYPH</name>
<dbReference type="EMBL" id="FNHS01000017">
    <property type="protein sequence ID" value="SDO22884.1"/>
    <property type="molecule type" value="Genomic_DNA"/>
</dbReference>
<proteinExistence type="predicted"/>
<dbReference type="InterPro" id="IPR036388">
    <property type="entry name" value="WH-like_DNA-bd_sf"/>
</dbReference>
<dbReference type="RefSeq" id="WP_091720538.1">
    <property type="nucleotide sequence ID" value="NZ_FNHS01000017.1"/>
</dbReference>
<organism evidence="1 2">
    <name type="scientific">Methylobacterium phyllostachyos</name>
    <dbReference type="NCBI Taxonomy" id="582672"/>
    <lineage>
        <taxon>Bacteria</taxon>
        <taxon>Pseudomonadati</taxon>
        <taxon>Pseudomonadota</taxon>
        <taxon>Alphaproteobacteria</taxon>
        <taxon>Hyphomicrobiales</taxon>
        <taxon>Methylobacteriaceae</taxon>
        <taxon>Methylobacterium</taxon>
    </lineage>
</organism>
<reference evidence="2" key="1">
    <citation type="submission" date="2016-10" db="EMBL/GenBank/DDBJ databases">
        <authorList>
            <person name="Varghese N."/>
            <person name="Submissions S."/>
        </authorList>
    </citation>
    <scope>NUCLEOTIDE SEQUENCE [LARGE SCALE GENOMIC DNA]</scope>
    <source>
        <strain evidence="2">BL47</strain>
    </source>
</reference>